<feature type="coiled-coil region" evidence="11">
    <location>
        <begin position="42"/>
        <end position="72"/>
    </location>
</feature>
<keyword evidence="6" id="KW-1133">Transmembrane helix</keyword>
<evidence type="ECO:0000256" key="3">
    <source>
        <dbReference type="ARBA" id="ARBA00022692"/>
    </source>
</evidence>
<dbReference type="PROSITE" id="PS51635">
    <property type="entry name" value="PNPLA"/>
    <property type="match status" value="1"/>
</dbReference>
<dbReference type="GO" id="GO:0046470">
    <property type="term" value="P:phosphatidylcholine metabolic process"/>
    <property type="evidence" value="ECO:0007669"/>
    <property type="project" value="InterPro"/>
</dbReference>
<evidence type="ECO:0000256" key="8">
    <source>
        <dbReference type="ARBA" id="ARBA00023136"/>
    </source>
</evidence>
<dbReference type="GO" id="GO:0004622">
    <property type="term" value="F:phosphatidylcholine lysophospholipase activity"/>
    <property type="evidence" value="ECO:0007669"/>
    <property type="project" value="InterPro"/>
</dbReference>
<dbReference type="Proteomes" id="UP000195557">
    <property type="component" value="Unassembled WGS sequence"/>
</dbReference>
<evidence type="ECO:0000256" key="4">
    <source>
        <dbReference type="ARBA" id="ARBA00022801"/>
    </source>
</evidence>
<dbReference type="GO" id="GO:0016042">
    <property type="term" value="P:lipid catabolic process"/>
    <property type="evidence" value="ECO:0007669"/>
    <property type="project" value="UniProtKB-UniRule"/>
</dbReference>
<feature type="region of interest" description="Disordered" evidence="12">
    <location>
        <begin position="1338"/>
        <end position="1361"/>
    </location>
</feature>
<evidence type="ECO:0000256" key="6">
    <source>
        <dbReference type="ARBA" id="ARBA00022989"/>
    </source>
</evidence>
<dbReference type="InterPro" id="IPR056556">
    <property type="entry name" value="NTE1_P-loop_dom"/>
</dbReference>
<protein>
    <recommendedName>
        <fullName evidence="10">Patatin</fullName>
        <ecNumber evidence="10">3.1.1.-</ecNumber>
    </recommendedName>
</protein>
<dbReference type="Pfam" id="PF01734">
    <property type="entry name" value="Patatin"/>
    <property type="match status" value="1"/>
</dbReference>
<keyword evidence="5 9" id="KW-0442">Lipid degradation</keyword>
<accession>A0A1Y5I846</accession>
<dbReference type="Gene3D" id="3.40.1090.10">
    <property type="entry name" value="Cytosolic phospholipase A2 catalytic domain"/>
    <property type="match status" value="1"/>
</dbReference>
<comment type="similarity">
    <text evidence="2">Belongs to the NTE family.</text>
</comment>
<evidence type="ECO:0000259" key="13">
    <source>
        <dbReference type="PROSITE" id="PS51635"/>
    </source>
</evidence>
<dbReference type="GO" id="GO:0016020">
    <property type="term" value="C:membrane"/>
    <property type="evidence" value="ECO:0007669"/>
    <property type="project" value="UniProtKB-SubCell"/>
</dbReference>
<evidence type="ECO:0000256" key="9">
    <source>
        <dbReference type="PROSITE-ProRule" id="PRU01161"/>
    </source>
</evidence>
<feature type="compositionally biased region" description="Polar residues" evidence="12">
    <location>
        <begin position="272"/>
        <end position="281"/>
    </location>
</feature>
<dbReference type="Gene3D" id="2.60.120.10">
    <property type="entry name" value="Jelly Rolls"/>
    <property type="match status" value="1"/>
</dbReference>
<dbReference type="SUPFAM" id="SSF52151">
    <property type="entry name" value="FabD/lysophospholipase-like"/>
    <property type="match status" value="1"/>
</dbReference>
<evidence type="ECO:0000256" key="7">
    <source>
        <dbReference type="ARBA" id="ARBA00023098"/>
    </source>
</evidence>
<dbReference type="PANTHER" id="PTHR14226">
    <property type="entry name" value="NEUROPATHY TARGET ESTERASE/SWISS CHEESE D.MELANOGASTER"/>
    <property type="match status" value="1"/>
</dbReference>
<evidence type="ECO:0000256" key="10">
    <source>
        <dbReference type="RuleBase" id="RU361262"/>
    </source>
</evidence>
<organism evidence="14">
    <name type="scientific">Ostreococcus tauri</name>
    <name type="common">Marine green alga</name>
    <dbReference type="NCBI Taxonomy" id="70448"/>
    <lineage>
        <taxon>Eukaryota</taxon>
        <taxon>Viridiplantae</taxon>
        <taxon>Chlorophyta</taxon>
        <taxon>Mamiellophyceae</taxon>
        <taxon>Mamiellales</taxon>
        <taxon>Bathycoccaceae</taxon>
        <taxon>Ostreococcus</taxon>
    </lineage>
</organism>
<keyword evidence="3" id="KW-0812">Transmembrane</keyword>
<reference evidence="14" key="1">
    <citation type="submission" date="2017-04" db="EMBL/GenBank/DDBJ databases">
        <title>Population genomics of picophytoplankton unveils novel chromosome hypervariability.</title>
        <authorList>
            <consortium name="DOE Joint Genome Institute"/>
            <person name="Blanc-Mathieu R."/>
            <person name="Krasovec M."/>
            <person name="Hebrard M."/>
            <person name="Yau S."/>
            <person name="Desgranges E."/>
            <person name="Martin J."/>
            <person name="Schackwitz W."/>
            <person name="Kuo A."/>
            <person name="Salin G."/>
            <person name="Donnadieu C."/>
            <person name="Desdevises Y."/>
            <person name="Sanchez-Ferandin S."/>
            <person name="Moreau H."/>
            <person name="Rivals E."/>
            <person name="Grigoriev I.V."/>
            <person name="Grimsley N."/>
            <person name="Eyre-Walker A."/>
            <person name="Piganeau G."/>
        </authorList>
    </citation>
    <scope>NUCLEOTIDE SEQUENCE [LARGE SCALE GENOMIC DNA]</scope>
    <source>
        <strain evidence="14">RCC 1115</strain>
    </source>
</reference>
<dbReference type="EMBL" id="KZ155825">
    <property type="protein sequence ID" value="OUS44253.1"/>
    <property type="molecule type" value="Genomic_DNA"/>
</dbReference>
<dbReference type="InterPro" id="IPR050301">
    <property type="entry name" value="NTE"/>
</dbReference>
<evidence type="ECO:0000256" key="5">
    <source>
        <dbReference type="ARBA" id="ARBA00022963"/>
    </source>
</evidence>
<evidence type="ECO:0000256" key="1">
    <source>
        <dbReference type="ARBA" id="ARBA00004370"/>
    </source>
</evidence>
<dbReference type="PROSITE" id="PS01237">
    <property type="entry name" value="UPF0028"/>
    <property type="match status" value="1"/>
</dbReference>
<feature type="short sequence motif" description="GXSXG" evidence="9">
    <location>
        <begin position="998"/>
        <end position="1002"/>
    </location>
</feature>
<feature type="region of interest" description="Disordered" evidence="12">
    <location>
        <begin position="491"/>
        <end position="512"/>
    </location>
</feature>
<comment type="function">
    <text evidence="10">Lipolytic acyl hydrolase (LAH).</text>
</comment>
<dbReference type="eggNOG" id="KOG2968">
    <property type="taxonomic scope" value="Eukaryota"/>
</dbReference>
<comment type="subcellular location">
    <subcellularLocation>
        <location evidence="1">Membrane</location>
    </subcellularLocation>
</comment>
<evidence type="ECO:0000256" key="11">
    <source>
        <dbReference type="SAM" id="Coils"/>
    </source>
</evidence>
<keyword evidence="8" id="KW-0472">Membrane</keyword>
<feature type="active site" description="Proton acceptor" evidence="9">
    <location>
        <position position="1125"/>
    </location>
</feature>
<dbReference type="Pfam" id="PF24179">
    <property type="entry name" value="NTE_Ploop"/>
    <property type="match status" value="1"/>
</dbReference>
<keyword evidence="11" id="KW-0175">Coiled coil</keyword>
<dbReference type="InterPro" id="IPR014710">
    <property type="entry name" value="RmlC-like_jellyroll"/>
</dbReference>
<feature type="region of interest" description="Disordered" evidence="12">
    <location>
        <begin position="257"/>
        <end position="287"/>
    </location>
</feature>
<feature type="compositionally biased region" description="Polar residues" evidence="12">
    <location>
        <begin position="1285"/>
        <end position="1295"/>
    </location>
</feature>
<feature type="short sequence motif" description="GXGXXG" evidence="9">
    <location>
        <begin position="971"/>
        <end position="976"/>
    </location>
</feature>
<dbReference type="SUPFAM" id="SSF51206">
    <property type="entry name" value="cAMP-binding domain-like"/>
    <property type="match status" value="1"/>
</dbReference>
<dbReference type="InterPro" id="IPR016035">
    <property type="entry name" value="Acyl_Trfase/lysoPLipase"/>
</dbReference>
<evidence type="ECO:0000256" key="2">
    <source>
        <dbReference type="ARBA" id="ARBA00006636"/>
    </source>
</evidence>
<name>A0A1Y5I846_OSTTA</name>
<evidence type="ECO:0000256" key="12">
    <source>
        <dbReference type="SAM" id="MobiDB-lite"/>
    </source>
</evidence>
<dbReference type="InterPro" id="IPR001423">
    <property type="entry name" value="LysoPLipase_patatin_CS"/>
</dbReference>
<feature type="region of interest" description="Disordered" evidence="12">
    <location>
        <begin position="1281"/>
        <end position="1309"/>
    </location>
</feature>
<sequence>MLRREQLVFLAAVLVGAYGVDRGVTALACAAVAYYVVRFFLLKRAIRAIRRLKELREAAARRSNELRDMLLEEYKIRAFQSVSLKLFDMPRQPRRMRQAVKIWRDYRMQTKLKARLKDIRGDGLSALHKTEEDLQEAMSAHGLASNSARGESDLIADPTLDALRACSVCRGMSPAALETLRGKAKTVVVRARERSSTFERRDALVILVDGEVELTGQIEASAEEEIHGRGSMSTRCSRPGTCLNSFMDILEHIPTDAPAEDVTNENTEPKPNVNTYKNATSEAGDDDERVRVRLMVSSEDETPKRRDRARVFVRGAHRGCVLAVVSMTDYHECAGFTLGTQGIALRLAGGFAAVCKYLDMMSDMKALWVHERESRDVRSPSNDVEEPLACDTALARFLDKDVANDIDTSEVIAALERNGYRKRTSVSAAKKIGGFFSSREQKSVSAGDPKSLSSITIEARVIPGGSVVLQQGASPVALIVERGSLEAYSGSTALGARGSPRRPPLPNSPRRLNRASEAPIFTASVGDVVGSHLLLIGQRSGLTIRAGASGAVVALLPMSALARLGRAHPHVTRKIAVELARRLREAPSSFIWDRCGTEMEMLEAGEALSHREGGVHIVVTGSLREQMEEPSLHRANSSHNMFKWRKSKSSKISGVASTLSAPGLAVNPGEATGEDSVLMESTAARPVATMPRSRRPCLTGGPVPKFVARAVRDSQVVWVSAAGLDTLALAAPTTFVRLARGLGLRQANRGIAMSTSHGAPTIPGLNLSHKPSGAPKVVSVIPVTEGAAVHLDEFCYSLAFALSKVCRARTVDSACRLAELGQATVGPLSQEATAHWLSQLESAYDVVILKGDPFPSPWCAQCARHSDTILLVASASDQPPTATEGQTLQARLLHGQGDTQLQRVLLAQRELVLLHQDAEVTPDDTKSWLTAFSVQRHHHIAMHHASGLIPSHAARLARSLRELTVGLVLGGGGARGLAHVGVLAALEQEGVPIDAVGGTSIGAMVGGMYARDPSALLVRAMVTKFAKEMSSAWGQFMDLTLPVVSYFTGWGMNRSLSLVLGETKIEDCWLPFFCCTLDLISCMPIVHRNGTLWRYIRASMALVGFLPPVCDTEQDREQSMHVLVDGGYVNNLPIDVMRALGAHYVIAIDVAGEGLDGQKLVPWGDGISGTWLLLRSLLPRWLGGGHRIPTMADMQGQLPFVTDTVKHQTRLEDIDVYVRPAVSHVGILEFAKYNSIIRLGYEHGMKMVREWKSENPEVALLLEQGSQIRGGLTALQKPRRLLHPSANNSRESIASESVDDATSPDDTSPQLITAADFSDDDDFSSSTARLLLRTNSLASTDPTWTPAPKQKRRIDAQDAAM</sequence>
<dbReference type="EC" id="3.1.1.-" evidence="10"/>
<dbReference type="InterPro" id="IPR018490">
    <property type="entry name" value="cNMP-bd_dom_sf"/>
</dbReference>
<feature type="active site" description="Nucleophile" evidence="9">
    <location>
        <position position="1000"/>
    </location>
</feature>
<comment type="domain">
    <text evidence="10">The nitrogen atoms of the two glycine residues in the GGXR motif define the oxyanion hole, and stabilize the oxyanion that forms during the nucleophilic attack by the catalytic serine during substrate cleavage.</text>
</comment>
<comment type="similarity">
    <text evidence="10">Belongs to the patatin family.</text>
</comment>
<dbReference type="InterPro" id="IPR002641">
    <property type="entry name" value="PNPLA_dom"/>
</dbReference>
<evidence type="ECO:0000313" key="14">
    <source>
        <dbReference type="EMBL" id="OUS44253.1"/>
    </source>
</evidence>
<dbReference type="PANTHER" id="PTHR14226:SF29">
    <property type="entry name" value="NEUROPATHY TARGET ESTERASE SWS"/>
    <property type="match status" value="1"/>
</dbReference>
<keyword evidence="4 9" id="KW-0378">Hydrolase</keyword>
<proteinExistence type="inferred from homology"/>
<feature type="domain" description="PNPLA" evidence="13">
    <location>
        <begin position="967"/>
        <end position="1138"/>
    </location>
</feature>
<gene>
    <name evidence="14" type="ORF">BE221DRAFT_117339</name>
</gene>
<feature type="short sequence motif" description="DGA/G" evidence="9">
    <location>
        <begin position="1125"/>
        <end position="1127"/>
    </location>
</feature>
<keyword evidence="7 9" id="KW-0443">Lipid metabolism</keyword>